<protein>
    <submittedName>
        <fullName evidence="1">Uncharacterized protein</fullName>
    </submittedName>
</protein>
<organism evidence="1 2">
    <name type="scientific">Colletotrichum tanaceti</name>
    <dbReference type="NCBI Taxonomy" id="1306861"/>
    <lineage>
        <taxon>Eukaryota</taxon>
        <taxon>Fungi</taxon>
        <taxon>Dikarya</taxon>
        <taxon>Ascomycota</taxon>
        <taxon>Pezizomycotina</taxon>
        <taxon>Sordariomycetes</taxon>
        <taxon>Hypocreomycetidae</taxon>
        <taxon>Glomerellales</taxon>
        <taxon>Glomerellaceae</taxon>
        <taxon>Colletotrichum</taxon>
        <taxon>Colletotrichum destructivum species complex</taxon>
    </lineage>
</organism>
<dbReference type="AlphaFoldDB" id="A0A4U6XMN0"/>
<dbReference type="EMBL" id="PJEX01000054">
    <property type="protein sequence ID" value="TKW56949.1"/>
    <property type="molecule type" value="Genomic_DNA"/>
</dbReference>
<evidence type="ECO:0000313" key="1">
    <source>
        <dbReference type="EMBL" id="TKW56949.1"/>
    </source>
</evidence>
<comment type="caution">
    <text evidence="1">The sequence shown here is derived from an EMBL/GenBank/DDBJ whole genome shotgun (WGS) entry which is preliminary data.</text>
</comment>
<name>A0A4U6XMN0_9PEZI</name>
<dbReference type="Proteomes" id="UP000310108">
    <property type="component" value="Unassembled WGS sequence"/>
</dbReference>
<reference evidence="1 2" key="1">
    <citation type="journal article" date="2019" name="PLoS ONE">
        <title>Comparative genome analysis indicates high evolutionary potential of pathogenicity genes in Colletotrichum tanaceti.</title>
        <authorList>
            <person name="Lelwala R.V."/>
            <person name="Korhonen P.K."/>
            <person name="Young N.D."/>
            <person name="Scott J.B."/>
            <person name="Ades P.A."/>
            <person name="Gasser R.B."/>
            <person name="Taylor P.W.J."/>
        </authorList>
    </citation>
    <scope>NUCLEOTIDE SEQUENCE [LARGE SCALE GENOMIC DNA]</scope>
    <source>
        <strain evidence="1">BRIP57314</strain>
    </source>
</reference>
<accession>A0A4U6XMN0</accession>
<gene>
    <name evidence="1" type="ORF">CTA1_8031</name>
</gene>
<evidence type="ECO:0000313" key="2">
    <source>
        <dbReference type="Proteomes" id="UP000310108"/>
    </source>
</evidence>
<sequence>MDQCRNTADKPSSMTSVTTALPFWKSKPPTAGRRAKARGIEAQFEISSVDDVDGISPGLGLRKSLASLKLYSDKVELLLLPSPVSANEFSVGMWLKGGRRRIWEVSSTTTVRLKWPDSTGEAVVPGDDMVCFLLVLLVVVTGEIGLRELFSSDMADRLSGFGSKAFLY</sequence>
<proteinExistence type="predicted"/>
<keyword evidence="2" id="KW-1185">Reference proteome</keyword>